<dbReference type="EMBL" id="RRYP01014512">
    <property type="protein sequence ID" value="TNV75940.1"/>
    <property type="molecule type" value="Genomic_DNA"/>
</dbReference>
<evidence type="ECO:0000313" key="3">
    <source>
        <dbReference type="Proteomes" id="UP000785679"/>
    </source>
</evidence>
<evidence type="ECO:0000313" key="2">
    <source>
        <dbReference type="EMBL" id="TNV75940.1"/>
    </source>
</evidence>
<protein>
    <recommendedName>
        <fullName evidence="1">TLDc domain-containing protein</fullName>
    </recommendedName>
</protein>
<organism evidence="2 3">
    <name type="scientific">Halteria grandinella</name>
    <dbReference type="NCBI Taxonomy" id="5974"/>
    <lineage>
        <taxon>Eukaryota</taxon>
        <taxon>Sar</taxon>
        <taxon>Alveolata</taxon>
        <taxon>Ciliophora</taxon>
        <taxon>Intramacronucleata</taxon>
        <taxon>Spirotrichea</taxon>
        <taxon>Stichotrichia</taxon>
        <taxon>Sporadotrichida</taxon>
        <taxon>Halteriidae</taxon>
        <taxon>Halteria</taxon>
    </lineage>
</organism>
<accession>A0A8J8NKK2</accession>
<evidence type="ECO:0000259" key="1">
    <source>
        <dbReference type="Pfam" id="PF07534"/>
    </source>
</evidence>
<feature type="domain" description="TLDc" evidence="1">
    <location>
        <begin position="81"/>
        <end position="204"/>
    </location>
</feature>
<gene>
    <name evidence="2" type="ORF">FGO68_gene6002</name>
</gene>
<reference evidence="2" key="1">
    <citation type="submission" date="2019-06" db="EMBL/GenBank/DDBJ databases">
        <authorList>
            <person name="Zheng W."/>
        </authorList>
    </citation>
    <scope>NUCLEOTIDE SEQUENCE</scope>
    <source>
        <strain evidence="2">QDHG01</strain>
    </source>
</reference>
<comment type="caution">
    <text evidence="2">The sequence shown here is derived from an EMBL/GenBank/DDBJ whole genome shotgun (WGS) entry which is preliminary data.</text>
</comment>
<dbReference type="OrthoDB" id="5961738at2759"/>
<keyword evidence="3" id="KW-1185">Reference proteome</keyword>
<dbReference type="Proteomes" id="UP000785679">
    <property type="component" value="Unassembled WGS sequence"/>
</dbReference>
<dbReference type="Pfam" id="PF07534">
    <property type="entry name" value="TLD"/>
    <property type="match status" value="1"/>
</dbReference>
<dbReference type="InterPro" id="IPR006571">
    <property type="entry name" value="TLDc_dom"/>
</dbReference>
<sequence length="251" mass="29148">MEQVNDQSKVTYSKYKLGKIKSKYLIIHIVCQSDYLENCIPQFLKSSRLFQKLFEEQGKIFLRNGKFWLFEVIPREPNSLIKTFSDIQLIQRGLKGKQFKLEKLFDIAQDGDFPDKFHKKCDGIPHTLSVLHTDKDQIIGGYTKETWGNYQSEYRADDTAFVFSLTKHSLHPIQPEQIEHATYHQSRHFIAFGNVMNTDLYVGKYHKASQIGTSYMLPEGIEKGSQEARNYLAGSGTFIHTAFQTYRVLFI</sequence>
<name>A0A8J8NKK2_HALGN</name>
<dbReference type="AlphaFoldDB" id="A0A8J8NKK2"/>
<proteinExistence type="predicted"/>